<feature type="domain" description="YchJ-like middle NTF2-like" evidence="1">
    <location>
        <begin position="32"/>
        <end position="123"/>
    </location>
</feature>
<name>A0A076NMX7_9CORY</name>
<protein>
    <recommendedName>
        <fullName evidence="1">YchJ-like middle NTF2-like domain-containing protein</fullName>
    </recommendedName>
</protein>
<organism evidence="2 4">
    <name type="scientific">Corynebacterium imitans</name>
    <dbReference type="NCBI Taxonomy" id="156978"/>
    <lineage>
        <taxon>Bacteria</taxon>
        <taxon>Bacillati</taxon>
        <taxon>Actinomycetota</taxon>
        <taxon>Actinomycetes</taxon>
        <taxon>Mycobacteriales</taxon>
        <taxon>Corynebacteriaceae</taxon>
        <taxon>Corynebacterium</taxon>
    </lineage>
</organism>
<dbReference type="HOGENOM" id="CLU_099590_2_0_11"/>
<dbReference type="Gene3D" id="3.10.450.50">
    <property type="match status" value="1"/>
</dbReference>
<evidence type="ECO:0000313" key="2">
    <source>
        <dbReference type="EMBL" id="AIJ33531.1"/>
    </source>
</evidence>
<gene>
    <name evidence="3" type="primary">ychJ</name>
    <name evidence="2" type="ORF">CIMIT_06160</name>
    <name evidence="3" type="ORF">SAMEA4535761_01293</name>
</gene>
<accession>A0A076NMX7</accession>
<dbReference type="OrthoDB" id="21421at2"/>
<proteinExistence type="predicted"/>
<dbReference type="EMBL" id="LT906467">
    <property type="protein sequence ID" value="SNV71770.1"/>
    <property type="molecule type" value="Genomic_DNA"/>
</dbReference>
<dbReference type="Pfam" id="PF17775">
    <property type="entry name" value="YchJ_M-like"/>
    <property type="match status" value="1"/>
</dbReference>
<dbReference type="EMBL" id="CP009211">
    <property type="protein sequence ID" value="AIJ33531.1"/>
    <property type="molecule type" value="Genomic_DNA"/>
</dbReference>
<dbReference type="KEGG" id="cii:CIMIT_06160"/>
<evidence type="ECO:0000259" key="1">
    <source>
        <dbReference type="Pfam" id="PF17775"/>
    </source>
</evidence>
<dbReference type="RefSeq" id="WP_038590517.1">
    <property type="nucleotide sequence ID" value="NZ_CP009211.1"/>
</dbReference>
<keyword evidence="4" id="KW-1185">Reference proteome</keyword>
<dbReference type="Proteomes" id="UP000028780">
    <property type="component" value="Chromosome"/>
</dbReference>
<reference evidence="3 5" key="2">
    <citation type="submission" date="2017-06" db="EMBL/GenBank/DDBJ databases">
        <authorList>
            <consortium name="Pathogen Informatics"/>
        </authorList>
    </citation>
    <scope>NUCLEOTIDE SEQUENCE [LARGE SCALE GENOMIC DNA]</scope>
    <source>
        <strain evidence="3 5">NCTC13015</strain>
    </source>
</reference>
<dbReference type="Proteomes" id="UP000215374">
    <property type="component" value="Chromosome 1"/>
</dbReference>
<dbReference type="SUPFAM" id="SSF54427">
    <property type="entry name" value="NTF2-like"/>
    <property type="match status" value="1"/>
</dbReference>
<dbReference type="AlphaFoldDB" id="A0A076NMX7"/>
<evidence type="ECO:0000313" key="3">
    <source>
        <dbReference type="EMBL" id="SNV71770.1"/>
    </source>
</evidence>
<dbReference type="InterPro" id="IPR048469">
    <property type="entry name" value="YchJ-like_M"/>
</dbReference>
<reference evidence="2 4" key="1">
    <citation type="submission" date="2014-08" db="EMBL/GenBank/DDBJ databases">
        <title>Complete genome sequence of Corynebacterium imitans DSM 44264, isolated from a five-month-old boy with suspected pharyngeal diphtheria.</title>
        <authorList>
            <person name="Mollmann S."/>
            <person name="Albersmeier A."/>
            <person name="Ruckert C."/>
            <person name="Tauch A."/>
        </authorList>
    </citation>
    <scope>NUCLEOTIDE SEQUENCE [LARGE SCALE GENOMIC DNA]</scope>
    <source>
        <strain evidence="2 4">DSM 44264</strain>
    </source>
</reference>
<dbReference type="InterPro" id="IPR032710">
    <property type="entry name" value="NTF2-like_dom_sf"/>
</dbReference>
<sequence length="126" mass="13664">MAARSLSACACGSGKPYAACCGAYHRGAKPLTAEALMRSRYTAFVHGLPEYLHTTWAARTRPKVSELPATGLPFTRLEIRRTQGGGPFDTEGVVEFAAYSPTGVQHEVSRFIREGGAWVYLNGDVR</sequence>
<evidence type="ECO:0000313" key="4">
    <source>
        <dbReference type="Proteomes" id="UP000028780"/>
    </source>
</evidence>
<evidence type="ECO:0000313" key="5">
    <source>
        <dbReference type="Proteomes" id="UP000215374"/>
    </source>
</evidence>
<dbReference type="eggNOG" id="COG3012">
    <property type="taxonomic scope" value="Bacteria"/>
</dbReference>